<dbReference type="InterPro" id="IPR006553">
    <property type="entry name" value="Leu-rich_rpt_Cys-con_subtyp"/>
</dbReference>
<reference evidence="1" key="1">
    <citation type="submission" date="2015-12" db="EMBL/GenBank/DDBJ databases">
        <title>De novo transcriptome assembly of four potential Pierce s Disease insect vectors from Arizona vineyards.</title>
        <authorList>
            <person name="Tassone E.E."/>
        </authorList>
    </citation>
    <scope>NUCLEOTIDE SEQUENCE</scope>
</reference>
<protein>
    <recommendedName>
        <fullName evidence="2">F-box domain-containing protein</fullName>
    </recommendedName>
</protein>
<dbReference type="GO" id="GO:0019005">
    <property type="term" value="C:SCF ubiquitin ligase complex"/>
    <property type="evidence" value="ECO:0007669"/>
    <property type="project" value="TreeGrafter"/>
</dbReference>
<dbReference type="AlphaFoldDB" id="A0A1B6DMF7"/>
<dbReference type="InterPro" id="IPR032675">
    <property type="entry name" value="LRR_dom_sf"/>
</dbReference>
<dbReference type="PANTHER" id="PTHR13318">
    <property type="entry name" value="PARTNER OF PAIRED, ISOFORM B-RELATED"/>
    <property type="match status" value="1"/>
</dbReference>
<accession>A0A1B6DMF7</accession>
<gene>
    <name evidence="1" type="ORF">g.9905</name>
</gene>
<dbReference type="EMBL" id="GEDC01010437">
    <property type="protein sequence ID" value="JAS26861.1"/>
    <property type="molecule type" value="Transcribed_RNA"/>
</dbReference>
<dbReference type="SUPFAM" id="SSF52047">
    <property type="entry name" value="RNI-like"/>
    <property type="match status" value="2"/>
</dbReference>
<proteinExistence type="predicted"/>
<organism evidence="1">
    <name type="scientific">Clastoptera arizonana</name>
    <name type="common">Arizona spittle bug</name>
    <dbReference type="NCBI Taxonomy" id="38151"/>
    <lineage>
        <taxon>Eukaryota</taxon>
        <taxon>Metazoa</taxon>
        <taxon>Ecdysozoa</taxon>
        <taxon>Arthropoda</taxon>
        <taxon>Hexapoda</taxon>
        <taxon>Insecta</taxon>
        <taxon>Pterygota</taxon>
        <taxon>Neoptera</taxon>
        <taxon>Paraneoptera</taxon>
        <taxon>Hemiptera</taxon>
        <taxon>Auchenorrhyncha</taxon>
        <taxon>Cercopoidea</taxon>
        <taxon>Clastopteridae</taxon>
        <taxon>Clastoptera</taxon>
    </lineage>
</organism>
<dbReference type="GO" id="GO:0031146">
    <property type="term" value="P:SCF-dependent proteasomal ubiquitin-dependent protein catabolic process"/>
    <property type="evidence" value="ECO:0007669"/>
    <property type="project" value="TreeGrafter"/>
</dbReference>
<sequence>MDAKIKPKTLFNMSTNKLINTLLDNWYYGHDQLSVNGEHIIEVFSQYFPSIILDKMHSKLLDMHVRRILANNEGFSTKHELPSATSLLSFSILPQLRVLNLNCLRYAGDPNEDEIQNLHYILLSKIPLLYNLVELYLQTSNRDVTLPICGNEIIEKLGEFCPNLKIIDVSYNSIVTDKGLEYLIPSKYWQGCPCLEKIFIFECSVTSIGVSKLLAGLPNIKLLGYKEICLSLQIISKNNFETKLEHVNNLGTMSCTFKDFHKFQCTPKTVLMLKKMCPILNTLKIRVIDEHVSNLKVLKTVSVLELVYNVEYPTSVGAGTEEYLRVHGVHLVSLSLLSADFSTEYLKIICRDCENLQRFWIKCYNYFHVDDFFQVSCALKNLKLFSLTVGCKYKQDNTCNVPCSALKYVLHGNVVLQNLVIAMKSAQLNDEYICNLLSFVNVETLQYLSISTPDKNVTAASLNITMNSVERIVTECPNLLRLSNLLVWNVEFEDVKKFRKRLQSTNSALNLIYKIIIV</sequence>
<evidence type="ECO:0008006" key="2">
    <source>
        <dbReference type="Google" id="ProtNLM"/>
    </source>
</evidence>
<name>A0A1B6DMF7_9HEMI</name>
<dbReference type="SMART" id="SM00367">
    <property type="entry name" value="LRR_CC"/>
    <property type="match status" value="2"/>
</dbReference>
<evidence type="ECO:0000313" key="1">
    <source>
        <dbReference type="EMBL" id="JAS26861.1"/>
    </source>
</evidence>
<dbReference type="Gene3D" id="3.80.10.10">
    <property type="entry name" value="Ribonuclease Inhibitor"/>
    <property type="match status" value="2"/>
</dbReference>